<evidence type="ECO:0000256" key="2">
    <source>
        <dbReference type="ARBA" id="ARBA00010918"/>
    </source>
</evidence>
<dbReference type="OrthoDB" id="10013407at2759"/>
<dbReference type="PANTHER" id="PTHR12053:SF3">
    <property type="entry name" value="CARBOXYPEPTIDASE Q"/>
    <property type="match status" value="1"/>
</dbReference>
<comment type="similarity">
    <text evidence="2">Belongs to the peptidase M28 family.</text>
</comment>
<evidence type="ECO:0000256" key="8">
    <source>
        <dbReference type="ARBA" id="ARBA00022833"/>
    </source>
</evidence>
<evidence type="ECO:0000256" key="7">
    <source>
        <dbReference type="ARBA" id="ARBA00022801"/>
    </source>
</evidence>
<dbReference type="GO" id="GO:0043171">
    <property type="term" value="P:peptide catabolic process"/>
    <property type="evidence" value="ECO:0007669"/>
    <property type="project" value="TreeGrafter"/>
</dbReference>
<keyword evidence="10" id="KW-0865">Zymogen</keyword>
<gene>
    <name evidence="13" type="primary">LOC109678253</name>
</gene>
<dbReference type="GO" id="GO:0006508">
    <property type="term" value="P:proteolysis"/>
    <property type="evidence" value="ECO:0007669"/>
    <property type="project" value="UniProtKB-KW"/>
</dbReference>
<dbReference type="GO" id="GO:0005615">
    <property type="term" value="C:extracellular space"/>
    <property type="evidence" value="ECO:0007669"/>
    <property type="project" value="TreeGrafter"/>
</dbReference>
<reference evidence="12" key="1">
    <citation type="journal article" date="2017" name="G3 (Bethesda)">
        <title>De Novo Genome and Transcriptome Assembly of the Canadian Beaver (Castor canadensis).</title>
        <authorList>
            <person name="Lok S."/>
            <person name="Paton T.A."/>
            <person name="Wang Z."/>
            <person name="Kaur G."/>
            <person name="Walker S."/>
            <person name="Yuen R.K."/>
            <person name="Sung W.W."/>
            <person name="Whitney J."/>
            <person name="Buchanan J.A."/>
            <person name="Trost B."/>
            <person name="Singh N."/>
            <person name="Apresto B."/>
            <person name="Chen N."/>
            <person name="Coole M."/>
            <person name="Dawson T.J."/>
            <person name="Ho K.Y."/>
            <person name="Hu Z."/>
            <person name="Pullenayegum S."/>
            <person name="Samler K."/>
            <person name="Shipstone A."/>
            <person name="Tsoi F."/>
            <person name="Wang T."/>
            <person name="Pereira S.L."/>
            <person name="Rostami P."/>
            <person name="Ryan C.A."/>
            <person name="Tong A.H."/>
            <person name="Ng K."/>
            <person name="Sundaravadanam Y."/>
            <person name="Simpson J.T."/>
            <person name="Lim B.K."/>
            <person name="Engstrom M.D."/>
            <person name="Dutton C.J."/>
            <person name="Kerr K.C."/>
            <person name="Franke M."/>
            <person name="Rapley W."/>
            <person name="Wintle R.F."/>
            <person name="Scherer S.W."/>
        </authorList>
    </citation>
    <scope>NUCLEOTIDE SEQUENCE</scope>
    <source>
        <strain evidence="12">ROM106880</strain>
        <tissue evidence="12">Muscle</tissue>
    </source>
</reference>
<dbReference type="GO" id="GO:0004180">
    <property type="term" value="F:carboxypeptidase activity"/>
    <property type="evidence" value="ECO:0007669"/>
    <property type="project" value="UniProtKB-KW"/>
</dbReference>
<dbReference type="GO" id="GO:0006590">
    <property type="term" value="P:thyroid hormone generation"/>
    <property type="evidence" value="ECO:0007669"/>
    <property type="project" value="TreeGrafter"/>
</dbReference>
<comment type="subcellular location">
    <subcellularLocation>
        <location evidence="1">Secreted</location>
    </subcellularLocation>
</comment>
<dbReference type="AlphaFoldDB" id="A0A250XUU7"/>
<keyword evidence="11" id="KW-0325">Glycoprotein</keyword>
<evidence type="ECO:0000256" key="5">
    <source>
        <dbReference type="ARBA" id="ARBA00022723"/>
    </source>
</evidence>
<accession>A0A250XUU7</accession>
<evidence type="ECO:0000313" key="13">
    <source>
        <dbReference type="RefSeq" id="XP_020009471.1"/>
    </source>
</evidence>
<keyword evidence="3" id="KW-0964">Secreted</keyword>
<dbReference type="PANTHER" id="PTHR12053">
    <property type="entry name" value="PROTEASE FAMILY M28 PLASMA GLUTAMATE CARBOXYPEPTIDASE-RELATED"/>
    <property type="match status" value="1"/>
</dbReference>
<dbReference type="InterPro" id="IPR039866">
    <property type="entry name" value="CPQ"/>
</dbReference>
<evidence type="ECO:0000256" key="4">
    <source>
        <dbReference type="ARBA" id="ARBA00022670"/>
    </source>
</evidence>
<dbReference type="GO" id="GO:0046872">
    <property type="term" value="F:metal ion binding"/>
    <property type="evidence" value="ECO:0007669"/>
    <property type="project" value="UniProtKB-KW"/>
</dbReference>
<reference evidence="13" key="2">
    <citation type="submission" date="2025-04" db="UniProtKB">
        <authorList>
            <consortium name="RefSeq"/>
        </authorList>
    </citation>
    <scope>IDENTIFICATION</scope>
    <source>
        <tissue evidence="13">Leukocyte</tissue>
    </source>
</reference>
<evidence type="ECO:0000256" key="6">
    <source>
        <dbReference type="ARBA" id="ARBA00022729"/>
    </source>
</evidence>
<sequence>MESDSGTFLPTGLEFTGSENARDIMEQVMSLLQPLNITQVFSDAEGTDINFWIQAGVPGASLREDLQKYFSFHHTHGDTVTVMDPKQMNIVSAIWAVVSYVVADMEEMLPRS</sequence>
<evidence type="ECO:0000256" key="9">
    <source>
        <dbReference type="ARBA" id="ARBA00023049"/>
    </source>
</evidence>
<dbReference type="KEGG" id="ccan:109678253"/>
<evidence type="ECO:0000256" key="11">
    <source>
        <dbReference type="ARBA" id="ARBA00023180"/>
    </source>
</evidence>
<keyword evidence="8" id="KW-0862">Zinc</keyword>
<dbReference type="SUPFAM" id="SSF53187">
    <property type="entry name" value="Zn-dependent exopeptidases"/>
    <property type="match status" value="1"/>
</dbReference>
<keyword evidence="4" id="KW-0645">Protease</keyword>
<keyword evidence="9" id="KW-0482">Metalloprotease</keyword>
<dbReference type="Gene3D" id="3.40.630.10">
    <property type="entry name" value="Zn peptidases"/>
    <property type="match status" value="1"/>
</dbReference>
<dbReference type="RefSeq" id="XP_020009471.1">
    <property type="nucleotide sequence ID" value="XM_020153882.1"/>
</dbReference>
<keyword evidence="6" id="KW-0732">Signal</keyword>
<evidence type="ECO:0000256" key="3">
    <source>
        <dbReference type="ARBA" id="ARBA00022525"/>
    </source>
</evidence>
<evidence type="ECO:0000256" key="10">
    <source>
        <dbReference type="ARBA" id="ARBA00023145"/>
    </source>
</evidence>
<dbReference type="EMBL" id="GFFV01004812">
    <property type="protein sequence ID" value="JAV35133.1"/>
    <property type="molecule type" value="Transcribed_RNA"/>
</dbReference>
<name>A0A250XUU7_CASCN</name>
<organism evidence="12">
    <name type="scientific">Castor canadensis</name>
    <name type="common">American beaver</name>
    <dbReference type="NCBI Taxonomy" id="51338"/>
    <lineage>
        <taxon>Eukaryota</taxon>
        <taxon>Metazoa</taxon>
        <taxon>Chordata</taxon>
        <taxon>Craniata</taxon>
        <taxon>Vertebrata</taxon>
        <taxon>Euteleostomi</taxon>
        <taxon>Mammalia</taxon>
        <taxon>Eutheria</taxon>
        <taxon>Euarchontoglires</taxon>
        <taxon>Glires</taxon>
        <taxon>Rodentia</taxon>
        <taxon>Castorimorpha</taxon>
        <taxon>Castoridae</taxon>
        <taxon>Castor</taxon>
    </lineage>
</organism>
<proteinExistence type="inferred from homology"/>
<keyword evidence="7" id="KW-0378">Hydrolase</keyword>
<protein>
    <submittedName>
        <fullName evidence="12 13">Carboxypeptidase Q-like</fullName>
    </submittedName>
</protein>
<evidence type="ECO:0000256" key="1">
    <source>
        <dbReference type="ARBA" id="ARBA00004613"/>
    </source>
</evidence>
<dbReference type="GO" id="GO:0070573">
    <property type="term" value="F:metallodipeptidase activity"/>
    <property type="evidence" value="ECO:0007669"/>
    <property type="project" value="InterPro"/>
</dbReference>
<keyword evidence="5" id="KW-0479">Metal-binding</keyword>
<evidence type="ECO:0000313" key="12">
    <source>
        <dbReference type="EMBL" id="JAV35133.1"/>
    </source>
</evidence>
<keyword evidence="12" id="KW-0121">Carboxypeptidase</keyword>